<dbReference type="Proteomes" id="UP000078348">
    <property type="component" value="Unassembled WGS sequence"/>
</dbReference>
<proteinExistence type="predicted"/>
<dbReference type="PANTHER" id="PTHR20922">
    <property type="entry name" value="DNL-TYPE ZINC FINGER PROTEIN"/>
    <property type="match status" value="1"/>
</dbReference>
<feature type="region of interest" description="Disordered" evidence="5">
    <location>
        <begin position="62"/>
        <end position="86"/>
    </location>
</feature>
<dbReference type="InterPro" id="IPR024158">
    <property type="entry name" value="Mt_import_TIM15"/>
</dbReference>
<evidence type="ECO:0000313" key="8">
    <source>
        <dbReference type="Proteomes" id="UP000078348"/>
    </source>
</evidence>
<keyword evidence="3" id="KW-0862">Zinc</keyword>
<sequence>MQRLFTKSAKLVVSKCNRSFSTISRRLPLTKSVCTHSPMCASRAFSPLVASNPLLGLRRYESTTTLPETEKSDKPRDARENEVLPSIPGAKTTNDVMIIVFTCRVCNTRAARKISKEAYNHGVVLIRCPGCNNLHLIADHLGYFDDNSTNIEQILAQKGEKVTRMDDKQVLEFLHKEDLK</sequence>
<dbReference type="EMBL" id="LXWW01000501">
    <property type="protein sequence ID" value="OAO12894.1"/>
    <property type="molecule type" value="Genomic_DNA"/>
</dbReference>
<evidence type="ECO:0000256" key="5">
    <source>
        <dbReference type="SAM" id="MobiDB-lite"/>
    </source>
</evidence>
<dbReference type="GO" id="GO:0008270">
    <property type="term" value="F:zinc ion binding"/>
    <property type="evidence" value="ECO:0007669"/>
    <property type="project" value="UniProtKB-KW"/>
</dbReference>
<evidence type="ECO:0000256" key="2">
    <source>
        <dbReference type="ARBA" id="ARBA00022771"/>
    </source>
</evidence>
<dbReference type="InterPro" id="IPR007853">
    <property type="entry name" value="Znf_DNL-typ"/>
</dbReference>
<keyword evidence="1" id="KW-0479">Metal-binding</keyword>
<dbReference type="GO" id="GO:0030150">
    <property type="term" value="P:protein import into mitochondrial matrix"/>
    <property type="evidence" value="ECO:0007669"/>
    <property type="project" value="TreeGrafter"/>
</dbReference>
<accession>A0A196SA69</accession>
<dbReference type="Pfam" id="PF05180">
    <property type="entry name" value="zf-DNL"/>
    <property type="match status" value="1"/>
</dbReference>
<gene>
    <name evidence="7" type="ORF">AV274_5427</name>
</gene>
<dbReference type="PROSITE" id="PS51501">
    <property type="entry name" value="ZF_DNL"/>
    <property type="match status" value="1"/>
</dbReference>
<dbReference type="GO" id="GO:0051087">
    <property type="term" value="F:protein-folding chaperone binding"/>
    <property type="evidence" value="ECO:0007669"/>
    <property type="project" value="TreeGrafter"/>
</dbReference>
<feature type="compositionally biased region" description="Basic and acidic residues" evidence="5">
    <location>
        <begin position="68"/>
        <end position="82"/>
    </location>
</feature>
<comment type="caution">
    <text evidence="7">The sequence shown here is derived from an EMBL/GenBank/DDBJ whole genome shotgun (WGS) entry which is preliminary data.</text>
</comment>
<dbReference type="AlphaFoldDB" id="A0A196SA69"/>
<dbReference type="GO" id="GO:0050821">
    <property type="term" value="P:protein stabilization"/>
    <property type="evidence" value="ECO:0007669"/>
    <property type="project" value="TreeGrafter"/>
</dbReference>
<evidence type="ECO:0000313" key="7">
    <source>
        <dbReference type="EMBL" id="OAO12894.1"/>
    </source>
</evidence>
<evidence type="ECO:0000256" key="4">
    <source>
        <dbReference type="PROSITE-ProRule" id="PRU00834"/>
    </source>
</evidence>
<keyword evidence="2 4" id="KW-0863">Zinc-finger</keyword>
<keyword evidence="8" id="KW-1185">Reference proteome</keyword>
<dbReference type="STRING" id="478820.A0A196SA69"/>
<reference evidence="7 8" key="1">
    <citation type="submission" date="2016-05" db="EMBL/GenBank/DDBJ databases">
        <title>Nuclear genome of Blastocystis sp. subtype 1 NandII.</title>
        <authorList>
            <person name="Gentekaki E."/>
            <person name="Curtis B."/>
            <person name="Stairs C."/>
            <person name="Eme L."/>
            <person name="Herman E."/>
            <person name="Klimes V."/>
            <person name="Arias M.C."/>
            <person name="Elias M."/>
            <person name="Hilliou F."/>
            <person name="Klute M."/>
            <person name="Malik S.-B."/>
            <person name="Pightling A."/>
            <person name="Rachubinski R."/>
            <person name="Salas D."/>
            <person name="Schlacht A."/>
            <person name="Suga H."/>
            <person name="Archibald J."/>
            <person name="Ball S.G."/>
            <person name="Clark G."/>
            <person name="Dacks J."/>
            <person name="Van Der Giezen M."/>
            <person name="Tsaousis A."/>
            <person name="Roger A."/>
        </authorList>
    </citation>
    <scope>NUCLEOTIDE SEQUENCE [LARGE SCALE GENOMIC DNA]</scope>
    <source>
        <strain evidence="8">ATCC 50177 / NandII</strain>
    </source>
</reference>
<dbReference type="GO" id="GO:0006457">
    <property type="term" value="P:protein folding"/>
    <property type="evidence" value="ECO:0007669"/>
    <property type="project" value="TreeGrafter"/>
</dbReference>
<protein>
    <submittedName>
        <fullName evidence="7">Zim17-like protein</fullName>
    </submittedName>
</protein>
<evidence type="ECO:0000259" key="6">
    <source>
        <dbReference type="PROSITE" id="PS51501"/>
    </source>
</evidence>
<dbReference type="OrthoDB" id="512667at2759"/>
<evidence type="ECO:0000256" key="1">
    <source>
        <dbReference type="ARBA" id="ARBA00022723"/>
    </source>
</evidence>
<organism evidence="7 8">
    <name type="scientific">Blastocystis sp. subtype 1 (strain ATCC 50177 / NandII)</name>
    <dbReference type="NCBI Taxonomy" id="478820"/>
    <lineage>
        <taxon>Eukaryota</taxon>
        <taxon>Sar</taxon>
        <taxon>Stramenopiles</taxon>
        <taxon>Bigyra</taxon>
        <taxon>Opalozoa</taxon>
        <taxon>Opalinata</taxon>
        <taxon>Blastocystidae</taxon>
        <taxon>Blastocystis</taxon>
    </lineage>
</organism>
<name>A0A196SA69_BLAHN</name>
<dbReference type="PANTHER" id="PTHR20922:SF13">
    <property type="entry name" value="DNL-TYPE ZINC FINGER PROTEIN"/>
    <property type="match status" value="1"/>
</dbReference>
<feature type="domain" description="DNL-type" evidence="6">
    <location>
        <begin position="92"/>
        <end position="180"/>
    </location>
</feature>
<evidence type="ECO:0000256" key="3">
    <source>
        <dbReference type="ARBA" id="ARBA00022833"/>
    </source>
</evidence>
<dbReference type="GO" id="GO:0005739">
    <property type="term" value="C:mitochondrion"/>
    <property type="evidence" value="ECO:0007669"/>
    <property type="project" value="TreeGrafter"/>
</dbReference>